<dbReference type="AlphaFoldDB" id="A0A0E0KK97"/>
<protein>
    <submittedName>
        <fullName evidence="1">Uncharacterized protein</fullName>
    </submittedName>
</protein>
<keyword evidence="2" id="KW-1185">Reference proteome</keyword>
<dbReference type="STRING" id="4537.A0A0E0KK97"/>
<dbReference type="Proteomes" id="UP000026962">
    <property type="component" value="Chromosome 3"/>
</dbReference>
<dbReference type="Gramene" id="OPUNC03G34680.1">
    <property type="protein sequence ID" value="OPUNC03G34680.1"/>
    <property type="gene ID" value="OPUNC03G34680"/>
</dbReference>
<evidence type="ECO:0000313" key="1">
    <source>
        <dbReference type="EnsemblPlants" id="OPUNC03G34680.1"/>
    </source>
</evidence>
<reference evidence="1" key="2">
    <citation type="submission" date="2018-05" db="EMBL/GenBank/DDBJ databases">
        <title>OpunRS2 (Oryza punctata Reference Sequence Version 2).</title>
        <authorList>
            <person name="Zhang J."/>
            <person name="Kudrna D."/>
            <person name="Lee S."/>
            <person name="Talag J."/>
            <person name="Welchert J."/>
            <person name="Wing R.A."/>
        </authorList>
    </citation>
    <scope>NUCLEOTIDE SEQUENCE [LARGE SCALE GENOMIC DNA]</scope>
</reference>
<sequence>MVRGSLEKVASRAFLVAGKLQDQQLRLLRTHLYKKGAERVVPGGVAAEFMVKARGAVKTALTSFCSTEIKALLSADTEGGGVRGLVRIVKAEEARTILAGGVFFLLRASPARPAAVRRRGAAAAGRGGEAAAAGRGGKAAVVAGEEEREAVRRRRAPALHLRLSGQVRRMSSIPGNLRRITTLTSLEEIKELKEVVGILAMLFSGFLSKLKKLTPIQMNLLLGAVIGTFLHVSMEYRMQRLVANNSKEAQKQLAMIEQSMRASFQEMRADISEEMTKSAQLRADSSLALTRYMESQTMGGRGASDLYCLALLSALLKANVDSK</sequence>
<proteinExistence type="predicted"/>
<accession>A0A0E0KK97</accession>
<dbReference type="EnsemblPlants" id="OPUNC03G34680.1">
    <property type="protein sequence ID" value="OPUNC03G34680.1"/>
    <property type="gene ID" value="OPUNC03G34680"/>
</dbReference>
<evidence type="ECO:0000313" key="2">
    <source>
        <dbReference type="Proteomes" id="UP000026962"/>
    </source>
</evidence>
<dbReference type="HOGENOM" id="CLU_861619_0_0_1"/>
<name>A0A0E0KK97_ORYPU</name>
<reference evidence="1" key="1">
    <citation type="submission" date="2015-04" db="UniProtKB">
        <authorList>
            <consortium name="EnsemblPlants"/>
        </authorList>
    </citation>
    <scope>IDENTIFICATION</scope>
</reference>
<organism evidence="1">
    <name type="scientific">Oryza punctata</name>
    <name type="common">Red rice</name>
    <dbReference type="NCBI Taxonomy" id="4537"/>
    <lineage>
        <taxon>Eukaryota</taxon>
        <taxon>Viridiplantae</taxon>
        <taxon>Streptophyta</taxon>
        <taxon>Embryophyta</taxon>
        <taxon>Tracheophyta</taxon>
        <taxon>Spermatophyta</taxon>
        <taxon>Magnoliopsida</taxon>
        <taxon>Liliopsida</taxon>
        <taxon>Poales</taxon>
        <taxon>Poaceae</taxon>
        <taxon>BOP clade</taxon>
        <taxon>Oryzoideae</taxon>
        <taxon>Oryzeae</taxon>
        <taxon>Oryzinae</taxon>
        <taxon>Oryza</taxon>
    </lineage>
</organism>